<name>A0ABD3ZUC7_BACIU</name>
<dbReference type="Proteomes" id="UP000031970">
    <property type="component" value="Unassembled WGS sequence"/>
</dbReference>
<evidence type="ECO:0000313" key="3">
    <source>
        <dbReference type="Proteomes" id="UP000031970"/>
    </source>
</evidence>
<sequence>MLNHMKKLVDGSTILFFILFVIVFVDKDYNNLDTLDIITMVLALIWLVMTIINIILKWRNLRND</sequence>
<organism evidence="2 3">
    <name type="scientific">Bacillus subtilis subsp. subtilis</name>
    <dbReference type="NCBI Taxonomy" id="135461"/>
    <lineage>
        <taxon>Bacteria</taxon>
        <taxon>Bacillati</taxon>
        <taxon>Bacillota</taxon>
        <taxon>Bacilli</taxon>
        <taxon>Bacillales</taxon>
        <taxon>Bacillaceae</taxon>
        <taxon>Bacillus</taxon>
    </lineage>
</organism>
<gene>
    <name evidence="2" type="ORF">B4067_3115</name>
</gene>
<dbReference type="AlphaFoldDB" id="A0ABD3ZUC7"/>
<feature type="transmembrane region" description="Helical" evidence="1">
    <location>
        <begin position="7"/>
        <end position="25"/>
    </location>
</feature>
<comment type="caution">
    <text evidence="2">The sequence shown here is derived from an EMBL/GenBank/DDBJ whole genome shotgun (WGS) entry which is preliminary data.</text>
</comment>
<proteinExistence type="predicted"/>
<evidence type="ECO:0000313" key="2">
    <source>
        <dbReference type="EMBL" id="KIL31215.1"/>
    </source>
</evidence>
<protein>
    <submittedName>
        <fullName evidence="2">Uncharacterized protein</fullName>
    </submittedName>
</protein>
<keyword evidence="1" id="KW-0812">Transmembrane</keyword>
<evidence type="ECO:0000256" key="1">
    <source>
        <dbReference type="SAM" id="Phobius"/>
    </source>
</evidence>
<keyword evidence="1" id="KW-1133">Transmembrane helix</keyword>
<reference evidence="2 3" key="1">
    <citation type="submission" date="2014-11" db="EMBL/GenBank/DDBJ databases">
        <title>Draft Genome Sequences of Nine Bacillus subtilis Strains that Form Spores with High Heat-Resistance.</title>
        <authorList>
            <person name="Krawcyk A.O."/>
            <person name="Berendsen E.M."/>
            <person name="de Jong A."/>
            <person name="Holsappel S."/>
            <person name="Eijlander R.T."/>
            <person name="Wells-Bennik M."/>
            <person name="Kuipers O.P."/>
        </authorList>
    </citation>
    <scope>NUCLEOTIDE SEQUENCE [LARGE SCALE GENOMIC DNA]</scope>
    <source>
        <strain evidence="2 3">B4067</strain>
    </source>
</reference>
<keyword evidence="1" id="KW-0472">Membrane</keyword>
<accession>A0ABD3ZUC7</accession>
<feature type="transmembrane region" description="Helical" evidence="1">
    <location>
        <begin position="37"/>
        <end position="56"/>
    </location>
</feature>
<dbReference type="EMBL" id="JSXS01000069">
    <property type="protein sequence ID" value="KIL31215.1"/>
    <property type="molecule type" value="Genomic_DNA"/>
</dbReference>